<dbReference type="EMBL" id="VIEB01000046">
    <property type="protein sequence ID" value="TQE10167.1"/>
    <property type="molecule type" value="Genomic_DNA"/>
</dbReference>
<proteinExistence type="predicted"/>
<evidence type="ECO:0000313" key="1">
    <source>
        <dbReference type="EMBL" id="TQE10167.1"/>
    </source>
</evidence>
<sequence>MACTMSATASFDSIKYASDVGAFGSTTETPNVAWYGKPGYSSEKDTHPVIRLLSVERYKPGFGGSLVKDRLNFVWGLRRTCTASAGSTEKHPISIGMYSIC</sequence>
<organism evidence="1 2">
    <name type="scientific">Malus baccata</name>
    <name type="common">Siberian crab apple</name>
    <name type="synonym">Pyrus baccata</name>
    <dbReference type="NCBI Taxonomy" id="106549"/>
    <lineage>
        <taxon>Eukaryota</taxon>
        <taxon>Viridiplantae</taxon>
        <taxon>Streptophyta</taxon>
        <taxon>Embryophyta</taxon>
        <taxon>Tracheophyta</taxon>
        <taxon>Spermatophyta</taxon>
        <taxon>Magnoliopsida</taxon>
        <taxon>eudicotyledons</taxon>
        <taxon>Gunneridae</taxon>
        <taxon>Pentapetalae</taxon>
        <taxon>rosids</taxon>
        <taxon>fabids</taxon>
        <taxon>Rosales</taxon>
        <taxon>Rosaceae</taxon>
        <taxon>Amygdaloideae</taxon>
        <taxon>Maleae</taxon>
        <taxon>Malus</taxon>
    </lineage>
</organism>
<name>A0A540NGK1_MALBA</name>
<protein>
    <submittedName>
        <fullName evidence="1">Uncharacterized protein</fullName>
    </submittedName>
</protein>
<gene>
    <name evidence="1" type="ORF">C1H46_004223</name>
</gene>
<dbReference type="AlphaFoldDB" id="A0A540NGK1"/>
<dbReference type="Proteomes" id="UP000315295">
    <property type="component" value="Unassembled WGS sequence"/>
</dbReference>
<accession>A0A540NGK1</accession>
<comment type="caution">
    <text evidence="1">The sequence shown here is derived from an EMBL/GenBank/DDBJ whole genome shotgun (WGS) entry which is preliminary data.</text>
</comment>
<evidence type="ECO:0000313" key="2">
    <source>
        <dbReference type="Proteomes" id="UP000315295"/>
    </source>
</evidence>
<reference evidence="1 2" key="1">
    <citation type="journal article" date="2019" name="G3 (Bethesda)">
        <title>Sequencing of a Wild Apple (Malus baccata) Genome Unravels the Differences Between Cultivated and Wild Apple Species Regarding Disease Resistance and Cold Tolerance.</title>
        <authorList>
            <person name="Chen X."/>
        </authorList>
    </citation>
    <scope>NUCLEOTIDE SEQUENCE [LARGE SCALE GENOMIC DNA]</scope>
    <source>
        <strain evidence="2">cv. Shandingzi</strain>
        <tissue evidence="1">Leaves</tissue>
    </source>
</reference>
<keyword evidence="2" id="KW-1185">Reference proteome</keyword>